<dbReference type="GeneID" id="73904759"/>
<name>A0ABD5NJD6_9EURY</name>
<dbReference type="AlphaFoldDB" id="A0ABD5NJD6"/>
<evidence type="ECO:0000313" key="2">
    <source>
        <dbReference type="EMBL" id="MFC3957077.1"/>
    </source>
</evidence>
<comment type="caution">
    <text evidence="2">The sequence shown here is derived from an EMBL/GenBank/DDBJ whole genome shotgun (WGS) entry which is preliminary data.</text>
</comment>
<evidence type="ECO:0000256" key="1">
    <source>
        <dbReference type="SAM" id="Phobius"/>
    </source>
</evidence>
<dbReference type="RefSeq" id="WP_256531992.1">
    <property type="nucleotide sequence ID" value="NZ_CP101824.1"/>
</dbReference>
<reference evidence="2 3" key="1">
    <citation type="journal article" date="2019" name="Int. J. Syst. Evol. Microbiol.">
        <title>The Global Catalogue of Microorganisms (GCM) 10K type strain sequencing project: providing services to taxonomists for standard genome sequencing and annotation.</title>
        <authorList>
            <consortium name="The Broad Institute Genomics Platform"/>
            <consortium name="The Broad Institute Genome Sequencing Center for Infectious Disease"/>
            <person name="Wu L."/>
            <person name="Ma J."/>
        </authorList>
    </citation>
    <scope>NUCLEOTIDE SEQUENCE [LARGE SCALE GENOMIC DNA]</scope>
    <source>
        <strain evidence="2 3">IBRC-M 10256</strain>
    </source>
</reference>
<feature type="transmembrane region" description="Helical" evidence="1">
    <location>
        <begin position="68"/>
        <end position="98"/>
    </location>
</feature>
<feature type="transmembrane region" description="Helical" evidence="1">
    <location>
        <begin position="118"/>
        <end position="139"/>
    </location>
</feature>
<organism evidence="2 3">
    <name type="scientific">Halovivax cerinus</name>
    <dbReference type="NCBI Taxonomy" id="1487865"/>
    <lineage>
        <taxon>Archaea</taxon>
        <taxon>Methanobacteriati</taxon>
        <taxon>Methanobacteriota</taxon>
        <taxon>Stenosarchaea group</taxon>
        <taxon>Halobacteria</taxon>
        <taxon>Halobacteriales</taxon>
        <taxon>Natrialbaceae</taxon>
        <taxon>Halovivax</taxon>
    </lineage>
</organism>
<feature type="transmembrane region" description="Helical" evidence="1">
    <location>
        <begin position="151"/>
        <end position="178"/>
    </location>
</feature>
<keyword evidence="3" id="KW-1185">Reference proteome</keyword>
<dbReference type="Proteomes" id="UP001595846">
    <property type="component" value="Unassembled WGS sequence"/>
</dbReference>
<feature type="transmembrane region" description="Helical" evidence="1">
    <location>
        <begin position="31"/>
        <end position="56"/>
    </location>
</feature>
<evidence type="ECO:0008006" key="4">
    <source>
        <dbReference type="Google" id="ProtNLM"/>
    </source>
</evidence>
<sequence>MGFVKQWTGVNRYMLTKPGYFFDVYDERHGIGYPLVFMLTSLLAVMVPFGVVVTLVNITEPTQVLAGIAVMVFLGVVFWLASVVEVLIAHGILVLFGARGVATSLEAYAFPALIRYGLWWFPLVNLGIACYGLILQGKALSSFHDLSPIKVALAVIVAALLSGPAFVVVVAVVAAFVLDLGGTQPMA</sequence>
<proteinExistence type="predicted"/>
<keyword evidence="1" id="KW-1133">Transmembrane helix</keyword>
<evidence type="ECO:0000313" key="3">
    <source>
        <dbReference type="Proteomes" id="UP001595846"/>
    </source>
</evidence>
<dbReference type="EMBL" id="JBHSAQ010000001">
    <property type="protein sequence ID" value="MFC3957077.1"/>
    <property type="molecule type" value="Genomic_DNA"/>
</dbReference>
<keyword evidence="1" id="KW-0472">Membrane</keyword>
<accession>A0ABD5NJD6</accession>
<protein>
    <recommendedName>
        <fullName evidence="4">Yip1 domain-containing protein</fullName>
    </recommendedName>
</protein>
<keyword evidence="1" id="KW-0812">Transmembrane</keyword>
<gene>
    <name evidence="2" type="ORF">ACFOUR_01645</name>
</gene>